<dbReference type="InterPro" id="IPR001602">
    <property type="entry name" value="UPF0047_YjbQ-like"/>
</dbReference>
<keyword evidence="2" id="KW-1185">Reference proteome</keyword>
<comment type="caution">
    <text evidence="1">The sequence shown here is derived from an EMBL/GenBank/DDBJ whole genome shotgun (WGS) entry which is preliminary data.</text>
</comment>
<sequence>MNRVLTVATHGPACHEITGEVAAWLAGQGAGDGLLTLMVRHTSCSLLIQENADPDVQADLLDWLDRIAPPADHPSMGWIRHRSEGPDDMPAHLKAAVLPVSLQVPVQIGRMMLGTWQGIYLVEHCRAPHRRQVAAHFSGAHLGFRTDESDFSGKPCIDR</sequence>
<evidence type="ECO:0000313" key="2">
    <source>
        <dbReference type="Proteomes" id="UP001166191"/>
    </source>
</evidence>
<proteinExistence type="predicted"/>
<accession>A0ABS6APG9</accession>
<organism evidence="1 2">
    <name type="scientific">Paracoccus marinaquae</name>
    <dbReference type="NCBI Taxonomy" id="2841926"/>
    <lineage>
        <taxon>Bacteria</taxon>
        <taxon>Pseudomonadati</taxon>
        <taxon>Pseudomonadota</taxon>
        <taxon>Alphaproteobacteria</taxon>
        <taxon>Rhodobacterales</taxon>
        <taxon>Paracoccaceae</taxon>
        <taxon>Paracoccus</taxon>
    </lineage>
</organism>
<evidence type="ECO:0000313" key="1">
    <source>
        <dbReference type="EMBL" id="MBU3032007.1"/>
    </source>
</evidence>
<dbReference type="PANTHER" id="PTHR30615:SF8">
    <property type="entry name" value="UPF0047 PROTEIN C4A8.02C"/>
    <property type="match status" value="1"/>
</dbReference>
<gene>
    <name evidence="1" type="ORF">KNW02_18065</name>
</gene>
<dbReference type="PANTHER" id="PTHR30615">
    <property type="entry name" value="UNCHARACTERIZED PROTEIN YJBQ-RELATED"/>
    <property type="match status" value="1"/>
</dbReference>
<reference evidence="1" key="1">
    <citation type="submission" date="2021-06" db="EMBL/GenBank/DDBJ databases">
        <title>Paracoccus bacterium XHP0099 sp. nov., isolated from the surface waters of the Yellow Sea.</title>
        <authorList>
            <person name="Xue H."/>
            <person name="Zhang D."/>
        </authorList>
    </citation>
    <scope>NUCLEOTIDE SEQUENCE</scope>
    <source>
        <strain evidence="1">XHP0099</strain>
    </source>
</reference>
<dbReference type="Proteomes" id="UP001166191">
    <property type="component" value="Unassembled WGS sequence"/>
</dbReference>
<name>A0ABS6APG9_9RHOB</name>
<dbReference type="Pfam" id="PF01894">
    <property type="entry name" value="YjbQ"/>
    <property type="match status" value="1"/>
</dbReference>
<dbReference type="PROSITE" id="PS01314">
    <property type="entry name" value="UPF0047"/>
    <property type="match status" value="1"/>
</dbReference>
<dbReference type="RefSeq" id="WP_216034614.1">
    <property type="nucleotide sequence ID" value="NZ_JAHKNG010000049.1"/>
</dbReference>
<dbReference type="EMBL" id="JAHKNG010000049">
    <property type="protein sequence ID" value="MBU3032007.1"/>
    <property type="molecule type" value="Genomic_DNA"/>
</dbReference>
<dbReference type="NCBIfam" id="TIGR00149">
    <property type="entry name" value="TIGR00149_YjbQ"/>
    <property type="match status" value="1"/>
</dbReference>
<dbReference type="PIRSF" id="PIRSF004681">
    <property type="entry name" value="UCP004681"/>
    <property type="match status" value="1"/>
</dbReference>
<protein>
    <submittedName>
        <fullName evidence="1">Secondary thiamine-phosphate synthase enzyme YjbQ</fullName>
    </submittedName>
</protein>